<evidence type="ECO:0008006" key="3">
    <source>
        <dbReference type="Google" id="ProtNLM"/>
    </source>
</evidence>
<evidence type="ECO:0000313" key="1">
    <source>
        <dbReference type="EMBL" id="MBS2551180.1"/>
    </source>
</evidence>
<comment type="caution">
    <text evidence="1">The sequence shown here is derived from an EMBL/GenBank/DDBJ whole genome shotgun (WGS) entry which is preliminary data.</text>
</comment>
<dbReference type="Proteomes" id="UP000730482">
    <property type="component" value="Unassembled WGS sequence"/>
</dbReference>
<reference evidence="1 2" key="1">
    <citation type="submission" date="2020-02" db="EMBL/GenBank/DDBJ databases">
        <title>Acidophilic actinobacteria isolated from forest soil.</title>
        <authorList>
            <person name="Golinska P."/>
        </authorList>
    </citation>
    <scope>NUCLEOTIDE SEQUENCE [LARGE SCALE GENOMIC DNA]</scope>
    <source>
        <strain evidence="1 2">NL8</strain>
    </source>
</reference>
<dbReference type="EMBL" id="JAAFYZ010000129">
    <property type="protein sequence ID" value="MBS2551180.1"/>
    <property type="molecule type" value="Genomic_DNA"/>
</dbReference>
<keyword evidence="2" id="KW-1185">Reference proteome</keyword>
<evidence type="ECO:0000313" key="2">
    <source>
        <dbReference type="Proteomes" id="UP000730482"/>
    </source>
</evidence>
<gene>
    <name evidence="1" type="ORF">KGQ19_30360</name>
</gene>
<dbReference type="RefSeq" id="WP_212015322.1">
    <property type="nucleotide sequence ID" value="NZ_JAAFYZ010000129.1"/>
</dbReference>
<sequence length="102" mass="10995">MKFHPNTRLTFPVLFDLPVSVDLKTAASAFGMCPGTAYRLIGVDRFPCQVLRPGWRYIVPTVALMDALGIDMGPVQHDGVLAGLAAGDDSHEQDIPTTEDPA</sequence>
<proteinExistence type="predicted"/>
<protein>
    <recommendedName>
        <fullName evidence="3">DNA-binding protein</fullName>
    </recommendedName>
</protein>
<accession>A0ABS5KYN4</accession>
<name>A0ABS5KYN4_9ACTN</name>
<organism evidence="1 2">
    <name type="scientific">Catenulispora pinistramenti</name>
    <dbReference type="NCBI Taxonomy" id="2705254"/>
    <lineage>
        <taxon>Bacteria</taxon>
        <taxon>Bacillati</taxon>
        <taxon>Actinomycetota</taxon>
        <taxon>Actinomycetes</taxon>
        <taxon>Catenulisporales</taxon>
        <taxon>Catenulisporaceae</taxon>
        <taxon>Catenulispora</taxon>
    </lineage>
</organism>